<dbReference type="SUPFAM" id="SSF51445">
    <property type="entry name" value="(Trans)glycosidases"/>
    <property type="match status" value="1"/>
</dbReference>
<dbReference type="EMBL" id="CABPRJ010001910">
    <property type="protein sequence ID" value="VVC40953.1"/>
    <property type="molecule type" value="Genomic_DNA"/>
</dbReference>
<evidence type="ECO:0000313" key="4">
    <source>
        <dbReference type="Proteomes" id="UP000325440"/>
    </source>
</evidence>
<evidence type="ECO:0000256" key="2">
    <source>
        <dbReference type="SAM" id="SignalP"/>
    </source>
</evidence>
<feature type="region of interest" description="Disordered" evidence="1">
    <location>
        <begin position="351"/>
        <end position="395"/>
    </location>
</feature>
<feature type="compositionally biased region" description="Acidic residues" evidence="1">
    <location>
        <begin position="358"/>
        <end position="369"/>
    </location>
</feature>
<dbReference type="Proteomes" id="UP000325440">
    <property type="component" value="Unassembled WGS sequence"/>
</dbReference>
<dbReference type="GO" id="GO:0016787">
    <property type="term" value="F:hydrolase activity"/>
    <property type="evidence" value="ECO:0007669"/>
    <property type="project" value="UniProtKB-KW"/>
</dbReference>
<keyword evidence="3" id="KW-0378">Hydrolase</keyword>
<accession>A0A5E4N8G4</accession>
<evidence type="ECO:0000313" key="3">
    <source>
        <dbReference type="EMBL" id="VVC40953.1"/>
    </source>
</evidence>
<dbReference type="InterPro" id="IPR017853">
    <property type="entry name" value="GH"/>
</dbReference>
<protein>
    <submittedName>
        <fullName evidence="3">Glycoside hydrolase superfamily</fullName>
    </submittedName>
</protein>
<reference evidence="3 4" key="1">
    <citation type="submission" date="2019-08" db="EMBL/GenBank/DDBJ databases">
        <authorList>
            <person name="Alioto T."/>
            <person name="Alioto T."/>
            <person name="Gomez Garrido J."/>
        </authorList>
    </citation>
    <scope>NUCLEOTIDE SEQUENCE [LARGE SCALE GENOMIC DNA]</scope>
</reference>
<keyword evidence="2" id="KW-0732">Signal</keyword>
<organism evidence="3 4">
    <name type="scientific">Cinara cedri</name>
    <dbReference type="NCBI Taxonomy" id="506608"/>
    <lineage>
        <taxon>Eukaryota</taxon>
        <taxon>Metazoa</taxon>
        <taxon>Ecdysozoa</taxon>
        <taxon>Arthropoda</taxon>
        <taxon>Hexapoda</taxon>
        <taxon>Insecta</taxon>
        <taxon>Pterygota</taxon>
        <taxon>Neoptera</taxon>
        <taxon>Paraneoptera</taxon>
        <taxon>Hemiptera</taxon>
        <taxon>Sternorrhyncha</taxon>
        <taxon>Aphidomorpha</taxon>
        <taxon>Aphidoidea</taxon>
        <taxon>Aphididae</taxon>
        <taxon>Lachninae</taxon>
        <taxon>Cinara</taxon>
    </lineage>
</organism>
<feature type="chain" id="PRO_5022780794" evidence="2">
    <location>
        <begin position="29"/>
        <end position="395"/>
    </location>
</feature>
<name>A0A5E4N8G4_9HEMI</name>
<keyword evidence="4" id="KW-1185">Reference proteome</keyword>
<evidence type="ECO:0000256" key="1">
    <source>
        <dbReference type="SAM" id="MobiDB-lite"/>
    </source>
</evidence>
<dbReference type="AlphaFoldDB" id="A0A5E4N8G4"/>
<dbReference type="OrthoDB" id="7738278at2759"/>
<sequence length="395" mass="44312">MMDLKFVNIKLCLKLFIILKLFIQESNSASVTLANLNTICCIDTGTNEITNINDALPYCTAIATFSGNDQTTQNDITILRGNLPYVYIYDNQGHSKMKKSIKPKHVSKFVNELVSLINDDKIDVMIFDHFAPESYWSRKNKDSFQDHLVDFFTKLKSNFPDKLFGLFLPKEEKYLKKGFDVSVIDNVVDVYLVKSIGYKKCKKRFPIRHTHQEDMRTVDPSNNLDFTLKMLMTLGYDLKKCLLDIRVIVNTVNWWHSNTKNDISYSNLCSHDPSSKRSKYCSEILNGFYEKGQLISKYKMAGAFIQSIDRDDHNCSCTCGLFPATQCISAGLKGLVAPSLVKCIAWGLPPKDRGNIPSDDDSSVDDDSTTSDSGPPPDLTPAAGQPGGDPADSSE</sequence>
<feature type="signal peptide" evidence="2">
    <location>
        <begin position="1"/>
        <end position="28"/>
    </location>
</feature>
<proteinExistence type="predicted"/>
<dbReference type="Gene3D" id="3.20.20.80">
    <property type="entry name" value="Glycosidases"/>
    <property type="match status" value="1"/>
</dbReference>
<gene>
    <name evidence="3" type="ORF">CINCED_3A000261</name>
</gene>